<protein>
    <submittedName>
        <fullName evidence="3">T9SS type A sorting domain-containing protein</fullName>
    </submittedName>
</protein>
<keyword evidence="4" id="KW-1185">Reference proteome</keyword>
<accession>A0A953HSP5</accession>
<dbReference type="InterPro" id="IPR026444">
    <property type="entry name" value="Secre_tail"/>
</dbReference>
<proteinExistence type="predicted"/>
<evidence type="ECO:0000313" key="4">
    <source>
        <dbReference type="Proteomes" id="UP000753961"/>
    </source>
</evidence>
<gene>
    <name evidence="3" type="ORF">KUV50_06035</name>
</gene>
<name>A0A953HSP5_9BACT</name>
<evidence type="ECO:0000256" key="1">
    <source>
        <dbReference type="SAM" id="SignalP"/>
    </source>
</evidence>
<sequence>MNKITLLIILFSAMTTAVVAQDADYVPMFGNKATGWYQYTDFGEVGGKTTLKIYTDGDTTVNGKTYIKLLSDWYYAEEDTAYTNLSGFFREDTEERKVYSLNSSSSINPETVYYDFSKQPGDTIHIGVNTDLLLDSISTTAVVCGNTVSTGKRVFHLSNINDSNSKVIWIEGVGSIAGLSANYYNINCDVLDEGLICKMTDDEIVYHFNGFEGFEECPFEVGSSNHQQPEELVLRLYPNPAHSVLRISGDPSELGNARYRIFNLTGKMVKSGFLDHARETSLDISNLQGGAYILEIFNADKNLLTNKKVVIAQ</sequence>
<dbReference type="NCBIfam" id="TIGR04183">
    <property type="entry name" value="Por_Secre_tail"/>
    <property type="match status" value="1"/>
</dbReference>
<feature type="chain" id="PRO_5037442596" evidence="1">
    <location>
        <begin position="21"/>
        <end position="313"/>
    </location>
</feature>
<dbReference type="Pfam" id="PF18962">
    <property type="entry name" value="Por_Secre_tail"/>
    <property type="match status" value="1"/>
</dbReference>
<organism evidence="3 4">
    <name type="scientific">Membranihabitans marinus</name>
    <dbReference type="NCBI Taxonomy" id="1227546"/>
    <lineage>
        <taxon>Bacteria</taxon>
        <taxon>Pseudomonadati</taxon>
        <taxon>Bacteroidota</taxon>
        <taxon>Saprospiria</taxon>
        <taxon>Saprospirales</taxon>
        <taxon>Saprospiraceae</taxon>
        <taxon>Membranihabitans</taxon>
    </lineage>
</organism>
<comment type="caution">
    <text evidence="3">The sequence shown here is derived from an EMBL/GenBank/DDBJ whole genome shotgun (WGS) entry which is preliminary data.</text>
</comment>
<dbReference type="Proteomes" id="UP000753961">
    <property type="component" value="Unassembled WGS sequence"/>
</dbReference>
<dbReference type="AlphaFoldDB" id="A0A953HSP5"/>
<dbReference type="EMBL" id="JAHVHU010000006">
    <property type="protein sequence ID" value="MBY5957680.1"/>
    <property type="molecule type" value="Genomic_DNA"/>
</dbReference>
<evidence type="ECO:0000259" key="2">
    <source>
        <dbReference type="Pfam" id="PF18962"/>
    </source>
</evidence>
<feature type="domain" description="Secretion system C-terminal sorting" evidence="2">
    <location>
        <begin position="236"/>
        <end position="311"/>
    </location>
</feature>
<keyword evidence="1" id="KW-0732">Signal</keyword>
<feature type="signal peptide" evidence="1">
    <location>
        <begin position="1"/>
        <end position="20"/>
    </location>
</feature>
<dbReference type="RefSeq" id="WP_222579204.1">
    <property type="nucleotide sequence ID" value="NZ_JAHVHU010000006.1"/>
</dbReference>
<reference evidence="3" key="1">
    <citation type="submission" date="2021-06" db="EMBL/GenBank/DDBJ databases">
        <title>44 bacteria genomes isolated from Dapeng, Shenzhen.</title>
        <authorList>
            <person name="Zheng W."/>
            <person name="Yu S."/>
            <person name="Huang Y."/>
        </authorList>
    </citation>
    <scope>NUCLEOTIDE SEQUENCE</scope>
    <source>
        <strain evidence="3">DP5N28-2</strain>
    </source>
</reference>
<evidence type="ECO:0000313" key="3">
    <source>
        <dbReference type="EMBL" id="MBY5957680.1"/>
    </source>
</evidence>